<reference evidence="2" key="1">
    <citation type="submission" date="2017-02" db="EMBL/GenBank/DDBJ databases">
        <authorList>
            <person name="Varghese N."/>
            <person name="Submissions S."/>
        </authorList>
    </citation>
    <scope>NUCLEOTIDE SEQUENCE [LARGE SCALE GENOMIC DNA]</scope>
    <source>
        <strain evidence="2">DSM 22224</strain>
    </source>
</reference>
<sequence length="79" mass="9176">MNVDLTKYSFMKINYYVSLDPQDNGDHEVHSQACRVLPKPEERLFLGEFYTCQDAVRAARKVYLTSDGCKICSPRCHSW</sequence>
<protein>
    <submittedName>
        <fullName evidence="1">Uncharacterized protein</fullName>
    </submittedName>
</protein>
<gene>
    <name evidence="1" type="ORF">SAMN04488128_10242</name>
</gene>
<dbReference type="EMBL" id="FUWZ01000002">
    <property type="protein sequence ID" value="SJZ96021.1"/>
    <property type="molecule type" value="Genomic_DNA"/>
</dbReference>
<accession>A0A1T4PXP8</accession>
<dbReference type="Proteomes" id="UP000190367">
    <property type="component" value="Unassembled WGS sequence"/>
</dbReference>
<dbReference type="STRING" id="634771.SAMN04488128_10242"/>
<evidence type="ECO:0000313" key="2">
    <source>
        <dbReference type="Proteomes" id="UP000190367"/>
    </source>
</evidence>
<name>A0A1T4PXP8_9BACT</name>
<organism evidence="1 2">
    <name type="scientific">Chitinophaga eiseniae</name>
    <dbReference type="NCBI Taxonomy" id="634771"/>
    <lineage>
        <taxon>Bacteria</taxon>
        <taxon>Pseudomonadati</taxon>
        <taxon>Bacteroidota</taxon>
        <taxon>Chitinophagia</taxon>
        <taxon>Chitinophagales</taxon>
        <taxon>Chitinophagaceae</taxon>
        <taxon>Chitinophaga</taxon>
    </lineage>
</organism>
<proteinExistence type="predicted"/>
<keyword evidence="2" id="KW-1185">Reference proteome</keyword>
<evidence type="ECO:0000313" key="1">
    <source>
        <dbReference type="EMBL" id="SJZ96021.1"/>
    </source>
</evidence>
<dbReference type="AlphaFoldDB" id="A0A1T4PXP8"/>